<comment type="caution">
    <text evidence="1">The sequence shown here is derived from an EMBL/GenBank/DDBJ whole genome shotgun (WGS) entry which is preliminary data.</text>
</comment>
<feature type="non-terminal residue" evidence="1">
    <location>
        <position position="1"/>
    </location>
</feature>
<protein>
    <submittedName>
        <fullName evidence="1">Uncharacterized protein</fullName>
    </submittedName>
</protein>
<proteinExistence type="predicted"/>
<evidence type="ECO:0000313" key="1">
    <source>
        <dbReference type="EMBL" id="KAK6971644.1"/>
    </source>
</evidence>
<name>A0AAV9Z584_9AGAR</name>
<accession>A0AAV9Z584</accession>
<dbReference type="EMBL" id="JAWWNJ010000207">
    <property type="protein sequence ID" value="KAK6971644.1"/>
    <property type="molecule type" value="Genomic_DNA"/>
</dbReference>
<evidence type="ECO:0000313" key="2">
    <source>
        <dbReference type="Proteomes" id="UP001362999"/>
    </source>
</evidence>
<gene>
    <name evidence="1" type="ORF">R3P38DRAFT_2586850</name>
</gene>
<keyword evidence="2" id="KW-1185">Reference proteome</keyword>
<sequence length="292" mass="33280">PWPSVVSKVRNDLERWSMSNPSLEGNRHIINMVIGRRTQYLARVEGMPISDGKKVRPRGEGDNVFECPRRDLASRNEAIDLVNLQTYSVHGERRATWCYFVDFILADFLEKSYLHFYPGQVKNIFLQGIHVPIPKKTKLPDQLKRMIESAGKYRLKFTALSFSADIRKEMPVWKHPLAVPSTYNSACRSKPARCLRLDHEVCSVGELCTIARRATVVPRRPHMINPSGTGRKNCGCPACQHDRVEIGCENPGKCVEIAQVVLNSIHPKWNPLLINHDMCSRRVLLSRLSTLN</sequence>
<dbReference type="Proteomes" id="UP001362999">
    <property type="component" value="Unassembled WGS sequence"/>
</dbReference>
<reference evidence="1 2" key="1">
    <citation type="journal article" date="2024" name="J Genomics">
        <title>Draft genome sequencing and assembly of Favolaschia claudopus CIRM-BRFM 2984 isolated from oak limbs.</title>
        <authorList>
            <person name="Navarro D."/>
            <person name="Drula E."/>
            <person name="Chaduli D."/>
            <person name="Cazenave R."/>
            <person name="Ahrendt S."/>
            <person name="Wang J."/>
            <person name="Lipzen A."/>
            <person name="Daum C."/>
            <person name="Barry K."/>
            <person name="Grigoriev I.V."/>
            <person name="Favel A."/>
            <person name="Rosso M.N."/>
            <person name="Martin F."/>
        </authorList>
    </citation>
    <scope>NUCLEOTIDE SEQUENCE [LARGE SCALE GENOMIC DNA]</scope>
    <source>
        <strain evidence="1 2">CIRM-BRFM 2984</strain>
    </source>
</reference>
<organism evidence="1 2">
    <name type="scientific">Favolaschia claudopus</name>
    <dbReference type="NCBI Taxonomy" id="2862362"/>
    <lineage>
        <taxon>Eukaryota</taxon>
        <taxon>Fungi</taxon>
        <taxon>Dikarya</taxon>
        <taxon>Basidiomycota</taxon>
        <taxon>Agaricomycotina</taxon>
        <taxon>Agaricomycetes</taxon>
        <taxon>Agaricomycetidae</taxon>
        <taxon>Agaricales</taxon>
        <taxon>Marasmiineae</taxon>
        <taxon>Mycenaceae</taxon>
        <taxon>Favolaschia</taxon>
    </lineage>
</organism>
<dbReference type="AlphaFoldDB" id="A0AAV9Z584"/>